<feature type="region of interest" description="Disordered" evidence="3">
    <location>
        <begin position="247"/>
        <end position="275"/>
    </location>
</feature>
<dbReference type="PANTHER" id="PTHR43696">
    <property type="entry name" value="COILED-COIL DOMAIN-CONTAINING PROTEIN 157"/>
    <property type="match status" value="1"/>
</dbReference>
<evidence type="ECO:0000256" key="2">
    <source>
        <dbReference type="SAM" id="Coils"/>
    </source>
</evidence>
<keyword evidence="1" id="KW-0479">Metal-binding</keyword>
<evidence type="ECO:0000313" key="5">
    <source>
        <dbReference type="EMBL" id="KAI6657446.1"/>
    </source>
</evidence>
<dbReference type="InterPro" id="IPR029681">
    <property type="entry name" value="CCDC157"/>
</dbReference>
<evidence type="ECO:0000256" key="3">
    <source>
        <dbReference type="SAM" id="MobiDB-lite"/>
    </source>
</evidence>
<keyword evidence="1" id="KW-0862">Zinc</keyword>
<feature type="coiled-coil region" evidence="2">
    <location>
        <begin position="360"/>
        <end position="471"/>
    </location>
</feature>
<keyword evidence="6" id="KW-1185">Reference proteome</keyword>
<dbReference type="Proteomes" id="UP001165289">
    <property type="component" value="Unassembled WGS sequence"/>
</dbReference>
<sequence>MSAAQIKSLKSDLSSLQELIPELCQTAKTTAPNINQCPSRLYPTKLARDIIPTADTEYVGLLELTIDRLQYLIQCVVCILGSQSPPLSLLSAVKKLSSQLTSRDSTQSLSDNPISYPQANNSTYKCVASQTYETSFTNCMNCIELQDVLLHVACLFTEGLQPLGCESRVDQCVLSSLDLDASDLLPPRKWAGPMEEDVKSFSTHLINIQKRANELEKNVRELSERLFDKSSEIRELLTQLSSVKSESVKSADQMRNEMEQEREERKRETHSISVGREQERIRADKLQHEISCLRQDLSCKSATMLNTETRVRDSESALKRIQAENTASIDKVISLEKELQESERGRIDTQADLEAKTVTVKKLEVQASSLRQHETKLQNKCDSLLGQVLSMEEELCRSQQDLTESVREREELNNQLNSTRTEIYELNRELSQQVNTITKLQDSDSSYSELVDSLKDKLSNARDKLETADERCRLLMRFSDPTDTSDPSQTQDLISANSIKILLIEEQNSKLRQQSLACSLNSGNRTELLVPTPLWHIQDLSTMKERYSRLSQEEGTLSNELTQSASYLADKEEKSRPKSLGRCGQLLEALSRARSYEDAETDHRLQKDNVTHVWSEGLDGTESNVIHKIGQIYTCDICDQMFHDQSSLISHGSHCH</sequence>
<proteinExistence type="predicted"/>
<evidence type="ECO:0000313" key="6">
    <source>
        <dbReference type="Proteomes" id="UP001165289"/>
    </source>
</evidence>
<gene>
    <name evidence="5" type="ORF">LOD99_192</name>
</gene>
<organism evidence="5 6">
    <name type="scientific">Oopsacas minuta</name>
    <dbReference type="NCBI Taxonomy" id="111878"/>
    <lineage>
        <taxon>Eukaryota</taxon>
        <taxon>Metazoa</taxon>
        <taxon>Porifera</taxon>
        <taxon>Hexactinellida</taxon>
        <taxon>Hexasterophora</taxon>
        <taxon>Lyssacinosida</taxon>
        <taxon>Leucopsacidae</taxon>
        <taxon>Oopsacas</taxon>
    </lineage>
</organism>
<reference evidence="5 6" key="1">
    <citation type="journal article" date="2023" name="BMC Biol.">
        <title>The compact genome of the sponge Oopsacas minuta (Hexactinellida) is lacking key metazoan core genes.</title>
        <authorList>
            <person name="Santini S."/>
            <person name="Schenkelaars Q."/>
            <person name="Jourda C."/>
            <person name="Duchesne M."/>
            <person name="Belahbib H."/>
            <person name="Rocher C."/>
            <person name="Selva M."/>
            <person name="Riesgo A."/>
            <person name="Vervoort M."/>
            <person name="Leys S.P."/>
            <person name="Kodjabachian L."/>
            <person name="Le Bivic A."/>
            <person name="Borchiellini C."/>
            <person name="Claverie J.M."/>
            <person name="Renard E."/>
        </authorList>
    </citation>
    <scope>NUCLEOTIDE SEQUENCE [LARGE SCALE GENOMIC DNA]</scope>
    <source>
        <strain evidence="5">SPO-2</strain>
    </source>
</reference>
<dbReference type="GO" id="GO:0008270">
    <property type="term" value="F:zinc ion binding"/>
    <property type="evidence" value="ECO:0007669"/>
    <property type="project" value="UniProtKB-KW"/>
</dbReference>
<dbReference type="PROSITE" id="PS50157">
    <property type="entry name" value="ZINC_FINGER_C2H2_2"/>
    <property type="match status" value="1"/>
</dbReference>
<keyword evidence="1" id="KW-0863">Zinc-finger</keyword>
<keyword evidence="2" id="KW-0175">Coiled coil</keyword>
<accession>A0AAV7KAX8</accession>
<dbReference type="PROSITE" id="PS00028">
    <property type="entry name" value="ZINC_FINGER_C2H2_1"/>
    <property type="match status" value="1"/>
</dbReference>
<evidence type="ECO:0000259" key="4">
    <source>
        <dbReference type="PROSITE" id="PS50157"/>
    </source>
</evidence>
<evidence type="ECO:0000256" key="1">
    <source>
        <dbReference type="PROSITE-ProRule" id="PRU00042"/>
    </source>
</evidence>
<feature type="domain" description="C2H2-type" evidence="4">
    <location>
        <begin position="633"/>
        <end position="656"/>
    </location>
</feature>
<dbReference type="PANTHER" id="PTHR43696:SF9">
    <property type="entry name" value="COILED-COIL DOMAIN-CONTAINING PROTEIN 157"/>
    <property type="match status" value="1"/>
</dbReference>
<dbReference type="EMBL" id="JAKMXF010000111">
    <property type="protein sequence ID" value="KAI6657446.1"/>
    <property type="molecule type" value="Genomic_DNA"/>
</dbReference>
<dbReference type="AlphaFoldDB" id="A0AAV7KAX8"/>
<comment type="caution">
    <text evidence="5">The sequence shown here is derived from an EMBL/GenBank/DDBJ whole genome shotgun (WGS) entry which is preliminary data.</text>
</comment>
<protein>
    <submittedName>
        <fullName evidence="5">Coiled-coil domain-containing protein</fullName>
    </submittedName>
</protein>
<dbReference type="InterPro" id="IPR013087">
    <property type="entry name" value="Znf_C2H2_type"/>
</dbReference>
<name>A0AAV7KAX8_9METZ</name>